<dbReference type="EMBL" id="JBEEWF010000033">
    <property type="protein sequence ID" value="MEQ5350182.1"/>
    <property type="molecule type" value="Genomic_DNA"/>
</dbReference>
<evidence type="ECO:0000313" key="2">
    <source>
        <dbReference type="Proteomes" id="UP001436462"/>
    </source>
</evidence>
<accession>A0ABV1LEK9</accession>
<dbReference type="Proteomes" id="UP001436462">
    <property type="component" value="Unassembled WGS sequence"/>
</dbReference>
<keyword evidence="2" id="KW-1185">Reference proteome</keyword>
<dbReference type="RefSeq" id="WP_235366030.1">
    <property type="nucleotide sequence ID" value="NZ_JBEEWF010000033.1"/>
</dbReference>
<reference evidence="1 2" key="1">
    <citation type="submission" date="2024-04" db="EMBL/GenBank/DDBJ databases">
        <title>Role of Flies in the Dissemination of Carbapenem-Resistant Enterobacteriaceae (CRE): An Epidemiological and Genomic Study in China.</title>
        <authorList>
            <person name="Kaichao C."/>
            <person name="Zhang R."/>
            <person name="Chen S."/>
        </authorList>
    </citation>
    <scope>NUCLEOTIDE SEQUENCE [LARGE SCALE GENOMIC DNA]</scope>
    <source>
        <strain evidence="2">fly-1011</strain>
    </source>
</reference>
<name>A0ABV1LEK9_9GAMM</name>
<protein>
    <submittedName>
        <fullName evidence="1">Uncharacterized protein</fullName>
    </submittedName>
</protein>
<organism evidence="1 2">
    <name type="scientific">Proteus genomosp. 6</name>
    <dbReference type="NCBI Taxonomy" id="1311820"/>
    <lineage>
        <taxon>Bacteria</taxon>
        <taxon>Pseudomonadati</taxon>
        <taxon>Pseudomonadota</taxon>
        <taxon>Gammaproteobacteria</taxon>
        <taxon>Enterobacterales</taxon>
        <taxon>Morganellaceae</taxon>
        <taxon>Proteus</taxon>
    </lineage>
</organism>
<comment type="caution">
    <text evidence="1">The sequence shown here is derived from an EMBL/GenBank/DDBJ whole genome shotgun (WGS) entry which is preliminary data.</text>
</comment>
<evidence type="ECO:0000313" key="1">
    <source>
        <dbReference type="EMBL" id="MEQ5350182.1"/>
    </source>
</evidence>
<sequence length="47" mass="5466">MWQKCIDKGELYQGTLGMQLAAILYVASRCRCSYYINDDMSFFTLSM</sequence>
<gene>
    <name evidence="1" type="ORF">ABN253_18640</name>
</gene>
<proteinExistence type="predicted"/>